<feature type="region of interest" description="Disordered" evidence="1">
    <location>
        <begin position="17"/>
        <end position="75"/>
    </location>
</feature>
<keyword evidence="3" id="KW-1185">Reference proteome</keyword>
<sequence>MARRHRRRTAVLWRRERRSRRGCEPWAMADGEKRSTQQQRNSSSGSSAAWDRIAQQPAAASSTINTGEEADQRERRVAWRAGALACAVRMRKWRQTSRAPTRMEQRPSGVAGGSGSRKRASQRKQWRGRSTRLVSVLSDSASACDDLKKRQRCRAVEA</sequence>
<dbReference type="Proteomes" id="UP001419268">
    <property type="component" value="Unassembled WGS sequence"/>
</dbReference>
<evidence type="ECO:0000313" key="2">
    <source>
        <dbReference type="EMBL" id="KAK9083372.1"/>
    </source>
</evidence>
<dbReference type="EMBL" id="JBBNAG010000013">
    <property type="protein sequence ID" value="KAK9083372.1"/>
    <property type="molecule type" value="Genomic_DNA"/>
</dbReference>
<evidence type="ECO:0000313" key="3">
    <source>
        <dbReference type="Proteomes" id="UP001419268"/>
    </source>
</evidence>
<feature type="region of interest" description="Disordered" evidence="1">
    <location>
        <begin position="90"/>
        <end position="132"/>
    </location>
</feature>
<dbReference type="AlphaFoldDB" id="A0AAP0E2Z1"/>
<reference evidence="2 3" key="1">
    <citation type="submission" date="2024-01" db="EMBL/GenBank/DDBJ databases">
        <title>Genome assemblies of Stephania.</title>
        <authorList>
            <person name="Yang L."/>
        </authorList>
    </citation>
    <scope>NUCLEOTIDE SEQUENCE [LARGE SCALE GENOMIC DNA]</scope>
    <source>
        <strain evidence="2">JXDWG</strain>
        <tissue evidence="2">Leaf</tissue>
    </source>
</reference>
<accession>A0AAP0E2Z1</accession>
<proteinExistence type="predicted"/>
<feature type="compositionally biased region" description="Basic residues" evidence="1">
    <location>
        <begin position="116"/>
        <end position="130"/>
    </location>
</feature>
<comment type="caution">
    <text evidence="2">The sequence shown here is derived from an EMBL/GenBank/DDBJ whole genome shotgun (WGS) entry which is preliminary data.</text>
</comment>
<gene>
    <name evidence="2" type="ORF">Scep_029843</name>
</gene>
<feature type="compositionally biased region" description="Polar residues" evidence="1">
    <location>
        <begin position="36"/>
        <end position="47"/>
    </location>
</feature>
<evidence type="ECO:0000256" key="1">
    <source>
        <dbReference type="SAM" id="MobiDB-lite"/>
    </source>
</evidence>
<protein>
    <submittedName>
        <fullName evidence="2">Uncharacterized protein</fullName>
    </submittedName>
</protein>
<name>A0AAP0E2Z1_9MAGN</name>
<organism evidence="2 3">
    <name type="scientific">Stephania cephalantha</name>
    <dbReference type="NCBI Taxonomy" id="152367"/>
    <lineage>
        <taxon>Eukaryota</taxon>
        <taxon>Viridiplantae</taxon>
        <taxon>Streptophyta</taxon>
        <taxon>Embryophyta</taxon>
        <taxon>Tracheophyta</taxon>
        <taxon>Spermatophyta</taxon>
        <taxon>Magnoliopsida</taxon>
        <taxon>Ranunculales</taxon>
        <taxon>Menispermaceae</taxon>
        <taxon>Menispermoideae</taxon>
        <taxon>Cissampelideae</taxon>
        <taxon>Stephania</taxon>
    </lineage>
</organism>